<dbReference type="Proteomes" id="UP001597036">
    <property type="component" value="Unassembled WGS sequence"/>
</dbReference>
<proteinExistence type="predicted"/>
<dbReference type="PANTHER" id="PTHR41299">
    <property type="entry name" value="THIAMINE PYROPHOSPHOKINASE"/>
    <property type="match status" value="1"/>
</dbReference>
<dbReference type="Pfam" id="PF04263">
    <property type="entry name" value="TPK_catalytic"/>
    <property type="match status" value="1"/>
</dbReference>
<dbReference type="PANTHER" id="PTHR41299:SF1">
    <property type="entry name" value="THIAMINE PYROPHOSPHOKINASE"/>
    <property type="match status" value="1"/>
</dbReference>
<evidence type="ECO:0000256" key="3">
    <source>
        <dbReference type="ARBA" id="ARBA00022777"/>
    </source>
</evidence>
<evidence type="ECO:0000313" key="9">
    <source>
        <dbReference type="Proteomes" id="UP001597036"/>
    </source>
</evidence>
<protein>
    <recommendedName>
        <fullName evidence="5">Thiamine diphosphokinase</fullName>
        <ecNumber evidence="5">2.7.6.2</ecNumber>
    </recommendedName>
</protein>
<sequence>MSYMNSNDSSLPHLSDTPMQLPGAKRAIIFGAGSYYDEMPFVPADALVIAADGGYDHVISLGITPHAFIGDMDSVLEDIPQATTTTVIKLSREKDDTDVLAAVRYAWNLGIREFEFFGILGGRIDHSLANIHVAARIASHGGIAFLHGDHTITTVITDAVMTFPAGYVAAGRYISILSHSSISEHVSIQGLKYCIDDVRMTNISPIGVSNEFLPDTPATIAVEGGSLIIVYPSEAPTPHILSEIKPSKDFGALTTSPSSHLSELKQNSPRRGRHAA</sequence>
<dbReference type="InterPro" id="IPR036759">
    <property type="entry name" value="TPK_catalytic_sf"/>
</dbReference>
<evidence type="ECO:0000259" key="7">
    <source>
        <dbReference type="SMART" id="SM00983"/>
    </source>
</evidence>
<keyword evidence="1 8" id="KW-0808">Transferase</keyword>
<evidence type="ECO:0000256" key="1">
    <source>
        <dbReference type="ARBA" id="ARBA00022679"/>
    </source>
</evidence>
<evidence type="ECO:0000256" key="6">
    <source>
        <dbReference type="SAM" id="MobiDB-lite"/>
    </source>
</evidence>
<evidence type="ECO:0000256" key="5">
    <source>
        <dbReference type="NCBIfam" id="TIGR01378"/>
    </source>
</evidence>
<dbReference type="InterPro" id="IPR007371">
    <property type="entry name" value="TPK_catalytic"/>
</dbReference>
<dbReference type="NCBIfam" id="TIGR01378">
    <property type="entry name" value="thi_PPkinase"/>
    <property type="match status" value="1"/>
</dbReference>
<keyword evidence="4" id="KW-0067">ATP-binding</keyword>
<dbReference type="SUPFAM" id="SSF63862">
    <property type="entry name" value="Thiamin pyrophosphokinase, substrate-binding domain"/>
    <property type="match status" value="1"/>
</dbReference>
<accession>A0ABW2Y4D8</accession>
<keyword evidence="2" id="KW-0547">Nucleotide-binding</keyword>
<dbReference type="Gene3D" id="3.40.50.10240">
    <property type="entry name" value="Thiamin pyrophosphokinase, catalytic domain"/>
    <property type="match status" value="1"/>
</dbReference>
<name>A0ABW2Y4D8_9BIFI</name>
<dbReference type="SUPFAM" id="SSF63999">
    <property type="entry name" value="Thiamin pyrophosphokinase, catalytic domain"/>
    <property type="match status" value="1"/>
</dbReference>
<keyword evidence="3" id="KW-0418">Kinase</keyword>
<dbReference type="CDD" id="cd07995">
    <property type="entry name" value="TPK"/>
    <property type="match status" value="1"/>
</dbReference>
<reference evidence="9" key="1">
    <citation type="journal article" date="2019" name="Int. J. Syst. Evol. Microbiol.">
        <title>The Global Catalogue of Microorganisms (GCM) 10K type strain sequencing project: providing services to taxonomists for standard genome sequencing and annotation.</title>
        <authorList>
            <consortium name="The Broad Institute Genomics Platform"/>
            <consortium name="The Broad Institute Genome Sequencing Center for Infectious Disease"/>
            <person name="Wu L."/>
            <person name="Ma J."/>
        </authorList>
    </citation>
    <scope>NUCLEOTIDE SEQUENCE [LARGE SCALE GENOMIC DNA]</scope>
    <source>
        <strain evidence="9">CCM 8604</strain>
    </source>
</reference>
<dbReference type="EC" id="2.7.6.2" evidence="5"/>
<dbReference type="GO" id="GO:0004788">
    <property type="term" value="F:thiamine diphosphokinase activity"/>
    <property type="evidence" value="ECO:0007669"/>
    <property type="project" value="UniProtKB-EC"/>
</dbReference>
<comment type="caution">
    <text evidence="8">The sequence shown here is derived from an EMBL/GenBank/DDBJ whole genome shotgun (WGS) entry which is preliminary data.</text>
</comment>
<dbReference type="RefSeq" id="WP_377938817.1">
    <property type="nucleotide sequence ID" value="NZ_JBHTHQ010000021.1"/>
</dbReference>
<evidence type="ECO:0000313" key="8">
    <source>
        <dbReference type="EMBL" id="MFD0705120.1"/>
    </source>
</evidence>
<dbReference type="InterPro" id="IPR036371">
    <property type="entry name" value="TPK_B1-bd_sf"/>
</dbReference>
<feature type="region of interest" description="Disordered" evidence="6">
    <location>
        <begin position="249"/>
        <end position="276"/>
    </location>
</feature>
<feature type="domain" description="Thiamin pyrophosphokinase thiamin-binding" evidence="7">
    <location>
        <begin position="148"/>
        <end position="228"/>
    </location>
</feature>
<dbReference type="EMBL" id="JBHTHQ010000021">
    <property type="protein sequence ID" value="MFD0705120.1"/>
    <property type="molecule type" value="Genomic_DNA"/>
</dbReference>
<dbReference type="InterPro" id="IPR007373">
    <property type="entry name" value="Thiamin_PyroPKinase_B1-bd"/>
</dbReference>
<feature type="compositionally biased region" description="Polar residues" evidence="6">
    <location>
        <begin position="253"/>
        <end position="267"/>
    </location>
</feature>
<dbReference type="Pfam" id="PF04265">
    <property type="entry name" value="TPK_B1_binding"/>
    <property type="match status" value="1"/>
</dbReference>
<keyword evidence="9" id="KW-1185">Reference proteome</keyword>
<evidence type="ECO:0000256" key="2">
    <source>
        <dbReference type="ARBA" id="ARBA00022741"/>
    </source>
</evidence>
<evidence type="ECO:0000256" key="4">
    <source>
        <dbReference type="ARBA" id="ARBA00022840"/>
    </source>
</evidence>
<dbReference type="InterPro" id="IPR006282">
    <property type="entry name" value="Thi_PPkinase"/>
</dbReference>
<dbReference type="InterPro" id="IPR053149">
    <property type="entry name" value="TPK"/>
</dbReference>
<gene>
    <name evidence="8" type="ORF">ACFQY8_05100</name>
</gene>
<dbReference type="SMART" id="SM00983">
    <property type="entry name" value="TPK_B1_binding"/>
    <property type="match status" value="1"/>
</dbReference>
<organism evidence="8 9">
    <name type="scientific">Alloscardovia venturai</name>
    <dbReference type="NCBI Taxonomy" id="1769421"/>
    <lineage>
        <taxon>Bacteria</taxon>
        <taxon>Bacillati</taxon>
        <taxon>Actinomycetota</taxon>
        <taxon>Actinomycetes</taxon>
        <taxon>Bifidobacteriales</taxon>
        <taxon>Bifidobacteriaceae</taxon>
        <taxon>Alloscardovia</taxon>
    </lineage>
</organism>